<protein>
    <submittedName>
        <fullName evidence="1">Amidase</fullName>
    </submittedName>
</protein>
<sequence length="301" mass="33099">MKRFSKNHTITHFDPQNNPAYYCDLEEKVTVEVHDCYGGQIDSEKIKRPDIDLSLMNLATGPIYVNQIESGNFLCVEILDIRFHPYGIMVTSPGLGPLGNHIKEPTTKLLPVSEGLVHLTENISFPIHPMIGVIGVAPLTDSIHCAIPGAHGGNMDTKDITIGSKVYFPTFHDGGLVAFGDMHAAMGDGELDGTGVEIAGEIDLQFHKKLSSQSISMPVVETSDHWLFISSAKSYHDAIQMGLEETVQHISSFNNLSFADAYRLLSATCDLKISQIVNQLLTIRIAVPKTVLPQLFYDEHV</sequence>
<dbReference type="InterPro" id="IPR004304">
    <property type="entry name" value="FmdA_AmdA"/>
</dbReference>
<dbReference type="AlphaFoldDB" id="A0A1M4TXH6"/>
<dbReference type="Gene3D" id="2.40.10.120">
    <property type="match status" value="1"/>
</dbReference>
<dbReference type="EMBL" id="FQVL01000001">
    <property type="protein sequence ID" value="SHE49181.1"/>
    <property type="molecule type" value="Genomic_DNA"/>
</dbReference>
<dbReference type="Proteomes" id="UP000184476">
    <property type="component" value="Unassembled WGS sequence"/>
</dbReference>
<dbReference type="SUPFAM" id="SSF141130">
    <property type="entry name" value="Acetamidase/Formamidase-like"/>
    <property type="match status" value="1"/>
</dbReference>
<keyword evidence="2" id="KW-1185">Reference proteome</keyword>
<dbReference type="STRING" id="112248.SAMN05444392_101697"/>
<accession>A0A1M4TXH6</accession>
<name>A0A1M4TXH6_9BACL</name>
<dbReference type="PANTHER" id="PTHR31891">
    <property type="entry name" value="FORMAMIDASE C869.04-RELATED"/>
    <property type="match status" value="1"/>
</dbReference>
<reference evidence="1 2" key="1">
    <citation type="submission" date="2016-11" db="EMBL/GenBank/DDBJ databases">
        <authorList>
            <person name="Jaros S."/>
            <person name="Januszkiewicz K."/>
            <person name="Wedrychowicz H."/>
        </authorList>
    </citation>
    <scope>NUCLEOTIDE SEQUENCE [LARGE SCALE GENOMIC DNA]</scope>
    <source>
        <strain evidence="1 2">DSM 44666</strain>
    </source>
</reference>
<dbReference type="RefSeq" id="WP_073151999.1">
    <property type="nucleotide sequence ID" value="NZ_FQVL01000001.1"/>
</dbReference>
<evidence type="ECO:0000313" key="2">
    <source>
        <dbReference type="Proteomes" id="UP000184476"/>
    </source>
</evidence>
<dbReference type="GO" id="GO:0016811">
    <property type="term" value="F:hydrolase activity, acting on carbon-nitrogen (but not peptide) bonds, in linear amides"/>
    <property type="evidence" value="ECO:0007669"/>
    <property type="project" value="InterPro"/>
</dbReference>
<dbReference type="OrthoDB" id="9811740at2"/>
<evidence type="ECO:0000313" key="1">
    <source>
        <dbReference type="EMBL" id="SHE49181.1"/>
    </source>
</evidence>
<dbReference type="Gene3D" id="2.60.120.580">
    <property type="entry name" value="Acetamidase/Formamidase-like domains"/>
    <property type="match status" value="1"/>
</dbReference>
<dbReference type="Gene3D" id="3.10.28.20">
    <property type="entry name" value="Acetamidase/Formamidase-like domains"/>
    <property type="match status" value="1"/>
</dbReference>
<proteinExistence type="predicted"/>
<gene>
    <name evidence="1" type="ORF">SAMN05444392_101697</name>
</gene>
<organism evidence="1 2">
    <name type="scientific">Seinonella peptonophila</name>
    <dbReference type="NCBI Taxonomy" id="112248"/>
    <lineage>
        <taxon>Bacteria</taxon>
        <taxon>Bacillati</taxon>
        <taxon>Bacillota</taxon>
        <taxon>Bacilli</taxon>
        <taxon>Bacillales</taxon>
        <taxon>Thermoactinomycetaceae</taxon>
        <taxon>Seinonella</taxon>
    </lineage>
</organism>
<dbReference type="PANTHER" id="PTHR31891:SF1">
    <property type="entry name" value="FORMAMIDASE C869.04-RELATED"/>
    <property type="match status" value="1"/>
</dbReference>
<dbReference type="Pfam" id="PF03069">
    <property type="entry name" value="FmdA_AmdA"/>
    <property type="match status" value="2"/>
</dbReference>